<dbReference type="EMBL" id="LBXZ01000005">
    <property type="protein sequence ID" value="KKR40724.1"/>
    <property type="molecule type" value="Genomic_DNA"/>
</dbReference>
<organism evidence="2 3">
    <name type="scientific">Candidatus Yanofskybacteria bacterium GW2011_GWE2_40_11</name>
    <dbReference type="NCBI Taxonomy" id="1619033"/>
    <lineage>
        <taxon>Bacteria</taxon>
        <taxon>Candidatus Yanofskyibacteriota</taxon>
    </lineage>
</organism>
<evidence type="ECO:0000313" key="2">
    <source>
        <dbReference type="EMBL" id="KKR40724.1"/>
    </source>
</evidence>
<reference evidence="2 3" key="1">
    <citation type="journal article" date="2015" name="Nature">
        <title>rRNA introns, odd ribosomes, and small enigmatic genomes across a large radiation of phyla.</title>
        <authorList>
            <person name="Brown C.T."/>
            <person name="Hug L.A."/>
            <person name="Thomas B.C."/>
            <person name="Sharon I."/>
            <person name="Castelle C.J."/>
            <person name="Singh A."/>
            <person name="Wilkins M.J."/>
            <person name="Williams K.H."/>
            <person name="Banfield J.F."/>
        </authorList>
    </citation>
    <scope>NUCLEOTIDE SEQUENCE [LARGE SCALE GENOMIC DNA]</scope>
</reference>
<dbReference type="AlphaFoldDB" id="A0A0G0QK36"/>
<protein>
    <submittedName>
        <fullName evidence="2">Filamentous hemagglutinin family outer membrane protein</fullName>
    </submittedName>
</protein>
<gene>
    <name evidence="2" type="ORF">UT75_C0005G0032</name>
</gene>
<accession>A0A0G0QK36</accession>
<name>A0A0G0QK36_9BACT</name>
<evidence type="ECO:0000256" key="1">
    <source>
        <dbReference type="SAM" id="MobiDB-lite"/>
    </source>
</evidence>
<feature type="compositionally biased region" description="Low complexity" evidence="1">
    <location>
        <begin position="198"/>
        <end position="227"/>
    </location>
</feature>
<dbReference type="Proteomes" id="UP000034072">
    <property type="component" value="Unassembled WGS sequence"/>
</dbReference>
<proteinExistence type="predicted"/>
<feature type="region of interest" description="Disordered" evidence="1">
    <location>
        <begin position="198"/>
        <end position="245"/>
    </location>
</feature>
<sequence>MNDELKKSFSAAILIVSVSIWGFGWLTTSSDISASTNQNYTISNGFDDSSDVSASFSAIDISKLSANDNTRIQSNEPWPNDGTYDESKYLEFIFSPNIAGDSTINSVSISHKYRRSGALAGAKLEIWDGVDFSHQLLLTTEGALNNDVIDNFDLTDIVNSVSKINNLKIRFLAFRNPSAETHTSHDLISLSVGFDGLESTPSSSPTPSSSYSPTPEPSSSPTATPSPVSSPSPSPTSTSEPGDVSDISVTNITILRSSAIADGNFDHGWKWAFDITVPMNQEDLSLKFDDWSSGSNIIATANNVRIYSVQSSNADVPNRSIIVNNSGTYSNPMKLSSDLDAVTAGRQVQVVVEVRIPPGSIGGPYYTNYGFQSI</sequence>
<evidence type="ECO:0000313" key="3">
    <source>
        <dbReference type="Proteomes" id="UP000034072"/>
    </source>
</evidence>
<comment type="caution">
    <text evidence="2">The sequence shown here is derived from an EMBL/GenBank/DDBJ whole genome shotgun (WGS) entry which is preliminary data.</text>
</comment>